<dbReference type="HOGENOM" id="CLU_125747_0_0_1"/>
<gene>
    <name evidence="2" type="ORF">HCDG_00543</name>
</gene>
<dbReference type="AlphaFoldDB" id="C6H1G1"/>
<dbReference type="EMBL" id="GG692419">
    <property type="protein sequence ID" value="EER44964.1"/>
    <property type="molecule type" value="Genomic_DNA"/>
</dbReference>
<dbReference type="STRING" id="544712.C6H1G1"/>
<dbReference type="GO" id="GO:0000288">
    <property type="term" value="P:nuclear-transcribed mRNA catabolic process, deadenylation-dependent decay"/>
    <property type="evidence" value="ECO:0007669"/>
    <property type="project" value="TreeGrafter"/>
</dbReference>
<dbReference type="InterPro" id="IPR040398">
    <property type="entry name" value="Not1"/>
</dbReference>
<sequence length="157" mass="17937">MNSLVLYVGQNAVVSTGQKGNIPAAFSNSPHTALLEKLSKVLQPEALYYFLSAIANQLRYPNSHTHYFSYVILHLFGYEQPAQQGSDIREQIVRILLERLIVHRPHPWGLIITLQELLQNDSYTFFRLPFIQAVPEINNLFDALLQHIQQQSPRALA</sequence>
<proteinExistence type="predicted"/>
<dbReference type="GO" id="GO:0060090">
    <property type="term" value="F:molecular adaptor activity"/>
    <property type="evidence" value="ECO:0007669"/>
    <property type="project" value="TreeGrafter"/>
</dbReference>
<name>C6H1G1_AJECH</name>
<dbReference type="InterPro" id="IPR007196">
    <property type="entry name" value="CCR4-Not_Not1_C"/>
</dbReference>
<evidence type="ECO:0000313" key="3">
    <source>
        <dbReference type="Proteomes" id="UP000002624"/>
    </source>
</evidence>
<dbReference type="GO" id="GO:0017148">
    <property type="term" value="P:negative regulation of translation"/>
    <property type="evidence" value="ECO:0007669"/>
    <property type="project" value="InterPro"/>
</dbReference>
<dbReference type="GO" id="GO:0030015">
    <property type="term" value="C:CCR4-NOT core complex"/>
    <property type="evidence" value="ECO:0007669"/>
    <property type="project" value="InterPro"/>
</dbReference>
<dbReference type="Proteomes" id="UP000002624">
    <property type="component" value="Unassembled WGS sequence"/>
</dbReference>
<feature type="domain" description="CCR4-Not complex component Not1 C-terminal" evidence="1">
    <location>
        <begin position="1"/>
        <end position="144"/>
    </location>
</feature>
<dbReference type="PANTHER" id="PTHR13162:SF8">
    <property type="entry name" value="CCR4-NOT TRANSCRIPTION COMPLEX SUBUNIT 1"/>
    <property type="match status" value="1"/>
</dbReference>
<accession>C6H1G1</accession>
<protein>
    <recommendedName>
        <fullName evidence="1">CCR4-Not complex component Not1 C-terminal domain-containing protein</fullName>
    </recommendedName>
</protein>
<dbReference type="VEuPathDB" id="FungiDB:HCDG_00543"/>
<organism evidence="2 3">
    <name type="scientific">Ajellomyces capsulatus (strain H143)</name>
    <name type="common">Darling's disease fungus</name>
    <name type="synonym">Histoplasma capsulatum</name>
    <dbReference type="NCBI Taxonomy" id="544712"/>
    <lineage>
        <taxon>Eukaryota</taxon>
        <taxon>Fungi</taxon>
        <taxon>Dikarya</taxon>
        <taxon>Ascomycota</taxon>
        <taxon>Pezizomycotina</taxon>
        <taxon>Eurotiomycetes</taxon>
        <taxon>Eurotiomycetidae</taxon>
        <taxon>Onygenales</taxon>
        <taxon>Ajellomycetaceae</taxon>
        <taxon>Histoplasma</taxon>
    </lineage>
</organism>
<dbReference type="Gene3D" id="1.25.40.800">
    <property type="match status" value="1"/>
</dbReference>
<dbReference type="PANTHER" id="PTHR13162">
    <property type="entry name" value="CCR4-NOT TRANSCRIPTION COMPLEX"/>
    <property type="match status" value="1"/>
</dbReference>
<evidence type="ECO:0000313" key="2">
    <source>
        <dbReference type="EMBL" id="EER44964.1"/>
    </source>
</evidence>
<dbReference type="Pfam" id="PF04054">
    <property type="entry name" value="Not1"/>
    <property type="match status" value="1"/>
</dbReference>
<dbReference type="GO" id="GO:0000932">
    <property type="term" value="C:P-body"/>
    <property type="evidence" value="ECO:0007669"/>
    <property type="project" value="TreeGrafter"/>
</dbReference>
<evidence type="ECO:0000259" key="1">
    <source>
        <dbReference type="Pfam" id="PF04054"/>
    </source>
</evidence>
<reference evidence="3" key="1">
    <citation type="submission" date="2009-05" db="EMBL/GenBank/DDBJ databases">
        <title>The genome sequence of Ajellomyces capsulatus strain H143.</title>
        <authorList>
            <person name="Champion M."/>
            <person name="Cuomo C.A."/>
            <person name="Ma L.-J."/>
            <person name="Henn M.R."/>
            <person name="Sil A."/>
            <person name="Goldman B."/>
            <person name="Young S.K."/>
            <person name="Kodira C.D."/>
            <person name="Zeng Q."/>
            <person name="Koehrsen M."/>
            <person name="Alvarado L."/>
            <person name="Berlin A.M."/>
            <person name="Borenstein D."/>
            <person name="Chen Z."/>
            <person name="Engels R."/>
            <person name="Freedman E."/>
            <person name="Gellesch M."/>
            <person name="Goldberg J."/>
            <person name="Griggs A."/>
            <person name="Gujja S."/>
            <person name="Heiman D.I."/>
            <person name="Hepburn T.A."/>
            <person name="Howarth C."/>
            <person name="Jen D."/>
            <person name="Larson L."/>
            <person name="Lewis B."/>
            <person name="Mehta T."/>
            <person name="Park D."/>
            <person name="Pearson M."/>
            <person name="Roberts A."/>
            <person name="Saif S."/>
            <person name="Shea T.D."/>
            <person name="Shenoy N."/>
            <person name="Sisk P."/>
            <person name="Stolte C."/>
            <person name="Sykes S."/>
            <person name="Walk T."/>
            <person name="White J."/>
            <person name="Yandava C."/>
            <person name="Klein B."/>
            <person name="McEwen J.G."/>
            <person name="Puccia R."/>
            <person name="Goldman G.H."/>
            <person name="Felipe M.S."/>
            <person name="Nino-Vega G."/>
            <person name="San-Blas G."/>
            <person name="Taylor J.W."/>
            <person name="Mendoza L."/>
            <person name="Galagan J.E."/>
            <person name="Nusbaum C."/>
            <person name="Birren B.W."/>
        </authorList>
    </citation>
    <scope>NUCLEOTIDE SEQUENCE [LARGE SCALE GENOMIC DNA]</scope>
    <source>
        <strain evidence="3">H143</strain>
    </source>
</reference>